<dbReference type="eggNOG" id="KOG1455">
    <property type="taxonomic scope" value="Eukaryota"/>
</dbReference>
<dbReference type="PRINTS" id="PR00111">
    <property type="entry name" value="ABHYDROLASE"/>
</dbReference>
<dbReference type="Pfam" id="PF12146">
    <property type="entry name" value="Hydrolase_4"/>
    <property type="match status" value="1"/>
</dbReference>
<dbReference type="InterPro" id="IPR051044">
    <property type="entry name" value="MAG_DAG_Lipase"/>
</dbReference>
<evidence type="ECO:0000313" key="2">
    <source>
        <dbReference type="EMBL" id="ETV92400.1"/>
    </source>
</evidence>
<dbReference type="InterPro" id="IPR022742">
    <property type="entry name" value="Hydrolase_4"/>
</dbReference>
<dbReference type="PANTHER" id="PTHR11614">
    <property type="entry name" value="PHOSPHOLIPASE-RELATED"/>
    <property type="match status" value="1"/>
</dbReference>
<feature type="domain" description="Serine aminopeptidase S33" evidence="1">
    <location>
        <begin position="75"/>
        <end position="318"/>
    </location>
</feature>
<sequence length="336" mass="36310">MLAQVAMGVFGLAAVWAVALRIVFGPGEEEAKERMDVRPLSLELALLKQFHRDVEYVQRNGRRLYTQWWTPSTPTPKGVVLLMHGMNGHSGRLTPFFDTLLRDGWIPAAYDTHGFGRSSGRHGHVTSISDLADDAIFVVRHFKERFPNAPFFLVGGSMGGLTAVHVALKLQAQGASNLLSGVIFHAPALHVAADVRPPAQVEFVGRLLVQLAPKLPLLPSVDAPPPANGPAQVIPEEEDALFYDGRLRLGTGLAVLAGIGQVASQLNKVALPLLVQHGESDLVVPHDASCHFVHVAASKDKTLKLYPGGGHLLWAESEAVSGPFLRDMLAWVNARV</sequence>
<name>A0A024TE54_9STRA</name>
<dbReference type="OrthoDB" id="2498029at2759"/>
<dbReference type="InterPro" id="IPR029058">
    <property type="entry name" value="AB_hydrolase_fold"/>
</dbReference>
<gene>
    <name evidence="2" type="ORF">H310_13289</name>
</gene>
<evidence type="ECO:0000259" key="1">
    <source>
        <dbReference type="Pfam" id="PF12146"/>
    </source>
</evidence>
<dbReference type="RefSeq" id="XP_008878951.1">
    <property type="nucleotide sequence ID" value="XM_008880729.1"/>
</dbReference>
<dbReference type="Gene3D" id="3.40.50.1820">
    <property type="entry name" value="alpha/beta hydrolase"/>
    <property type="match status" value="1"/>
</dbReference>
<protein>
    <recommendedName>
        <fullName evidence="1">Serine aminopeptidase S33 domain-containing protein</fullName>
    </recommendedName>
</protein>
<dbReference type="SUPFAM" id="SSF53474">
    <property type="entry name" value="alpha/beta-Hydrolases"/>
    <property type="match status" value="1"/>
</dbReference>
<dbReference type="EMBL" id="KI914000">
    <property type="protein sequence ID" value="ETV92400.1"/>
    <property type="molecule type" value="Genomic_DNA"/>
</dbReference>
<accession>A0A024TE54</accession>
<organism evidence="2">
    <name type="scientific">Aphanomyces invadans</name>
    <dbReference type="NCBI Taxonomy" id="157072"/>
    <lineage>
        <taxon>Eukaryota</taxon>
        <taxon>Sar</taxon>
        <taxon>Stramenopiles</taxon>
        <taxon>Oomycota</taxon>
        <taxon>Saprolegniomycetes</taxon>
        <taxon>Saprolegniales</taxon>
        <taxon>Verrucalvaceae</taxon>
        <taxon>Aphanomyces</taxon>
    </lineage>
</organism>
<proteinExistence type="predicted"/>
<dbReference type="VEuPathDB" id="FungiDB:H310_13289"/>
<dbReference type="STRING" id="157072.A0A024TE54"/>
<dbReference type="GeneID" id="20090339"/>
<reference evidence="2" key="1">
    <citation type="submission" date="2013-12" db="EMBL/GenBank/DDBJ databases">
        <title>The Genome Sequence of Aphanomyces invadans NJM9701.</title>
        <authorList>
            <consortium name="The Broad Institute Genomics Platform"/>
            <person name="Russ C."/>
            <person name="Tyler B."/>
            <person name="van West P."/>
            <person name="Dieguez-Uribeondo J."/>
            <person name="Young S.K."/>
            <person name="Zeng Q."/>
            <person name="Gargeya S."/>
            <person name="Fitzgerald M."/>
            <person name="Abouelleil A."/>
            <person name="Alvarado L."/>
            <person name="Chapman S.B."/>
            <person name="Gainer-Dewar J."/>
            <person name="Goldberg J."/>
            <person name="Griggs A."/>
            <person name="Gujja S."/>
            <person name="Hansen M."/>
            <person name="Howarth C."/>
            <person name="Imamovic A."/>
            <person name="Ireland A."/>
            <person name="Larimer J."/>
            <person name="McCowan C."/>
            <person name="Murphy C."/>
            <person name="Pearson M."/>
            <person name="Poon T.W."/>
            <person name="Priest M."/>
            <person name="Roberts A."/>
            <person name="Saif S."/>
            <person name="Shea T."/>
            <person name="Sykes S."/>
            <person name="Wortman J."/>
            <person name="Nusbaum C."/>
            <person name="Birren B."/>
        </authorList>
    </citation>
    <scope>NUCLEOTIDE SEQUENCE [LARGE SCALE GENOMIC DNA]</scope>
    <source>
        <strain evidence="2">NJM9701</strain>
    </source>
</reference>
<dbReference type="AlphaFoldDB" id="A0A024TE54"/>
<dbReference type="InterPro" id="IPR000073">
    <property type="entry name" value="AB_hydrolase_1"/>
</dbReference>